<dbReference type="PANTHER" id="PTHR10805:SF0">
    <property type="entry name" value="COATOMER SUBUNIT EPSILON"/>
    <property type="match status" value="1"/>
</dbReference>
<reference evidence="11 12" key="1">
    <citation type="submission" date="2014-03" db="EMBL/GenBank/DDBJ databases">
        <authorList>
            <person name="Sibley D."/>
            <person name="Venepally P."/>
            <person name="Karamycheva S."/>
            <person name="Hadjithomas M."/>
            <person name="Khan A."/>
            <person name="Brunk B."/>
            <person name="Roos D."/>
            <person name="Caler E."/>
            <person name="Lorenzi H."/>
        </authorList>
    </citation>
    <scope>NUCLEOTIDE SEQUENCE [LARGE SCALE GENOMIC DNA]</scope>
    <source>
        <strain evidence="12">p89</strain>
    </source>
</reference>
<keyword evidence="8" id="KW-0333">Golgi apparatus</keyword>
<evidence type="ECO:0000256" key="2">
    <source>
        <dbReference type="ARBA" id="ARBA00004347"/>
    </source>
</evidence>
<evidence type="ECO:0000256" key="3">
    <source>
        <dbReference type="ARBA" id="ARBA00008827"/>
    </source>
</evidence>
<dbReference type="AlphaFoldDB" id="A0A086JQK8"/>
<keyword evidence="7" id="KW-0653">Protein transport</keyword>
<proteinExistence type="inferred from homology"/>
<dbReference type="SUPFAM" id="SSF48452">
    <property type="entry name" value="TPR-like"/>
    <property type="match status" value="1"/>
</dbReference>
<dbReference type="GO" id="GO:0015031">
    <property type="term" value="P:protein transport"/>
    <property type="evidence" value="ECO:0007669"/>
    <property type="project" value="UniProtKB-KW"/>
</dbReference>
<keyword evidence="5" id="KW-0963">Cytoplasm</keyword>
<dbReference type="PANTHER" id="PTHR10805">
    <property type="entry name" value="COATOMER SUBUNIT EPSILON"/>
    <property type="match status" value="1"/>
</dbReference>
<organism evidence="11 12">
    <name type="scientific">Toxoplasma gondii p89</name>
    <dbReference type="NCBI Taxonomy" id="943119"/>
    <lineage>
        <taxon>Eukaryota</taxon>
        <taxon>Sar</taxon>
        <taxon>Alveolata</taxon>
        <taxon>Apicomplexa</taxon>
        <taxon>Conoidasida</taxon>
        <taxon>Coccidia</taxon>
        <taxon>Eucoccidiorida</taxon>
        <taxon>Eimeriorina</taxon>
        <taxon>Sarcocystidae</taxon>
        <taxon>Toxoplasma</taxon>
    </lineage>
</organism>
<evidence type="ECO:0000256" key="4">
    <source>
        <dbReference type="ARBA" id="ARBA00022448"/>
    </source>
</evidence>
<dbReference type="OrthoDB" id="310217at2759"/>
<evidence type="ECO:0000256" key="6">
    <source>
        <dbReference type="ARBA" id="ARBA00022892"/>
    </source>
</evidence>
<dbReference type="InterPro" id="IPR011990">
    <property type="entry name" value="TPR-like_helical_dom_sf"/>
</dbReference>
<dbReference type="EMBL" id="AEYI02001675">
    <property type="protein sequence ID" value="KFG34426.1"/>
    <property type="molecule type" value="Genomic_DNA"/>
</dbReference>
<evidence type="ECO:0000313" key="12">
    <source>
        <dbReference type="Proteomes" id="UP000028828"/>
    </source>
</evidence>
<comment type="caution">
    <text evidence="11">The sequence shown here is derived from an EMBL/GenBank/DDBJ whole genome shotgun (WGS) entry which is preliminary data.</text>
</comment>
<dbReference type="GO" id="GO:0006891">
    <property type="term" value="P:intra-Golgi vesicle-mediated transport"/>
    <property type="evidence" value="ECO:0007669"/>
    <property type="project" value="TreeGrafter"/>
</dbReference>
<gene>
    <name evidence="11" type="ORF">TGP89_244390</name>
</gene>
<dbReference type="GO" id="GO:0030126">
    <property type="term" value="C:COPI vesicle coat"/>
    <property type="evidence" value="ECO:0007669"/>
    <property type="project" value="TreeGrafter"/>
</dbReference>
<evidence type="ECO:0000256" key="10">
    <source>
        <dbReference type="ARBA" id="ARBA00023329"/>
    </source>
</evidence>
<comment type="similarity">
    <text evidence="3">Belongs to the COPE family.</text>
</comment>
<evidence type="ECO:0000256" key="9">
    <source>
        <dbReference type="ARBA" id="ARBA00023136"/>
    </source>
</evidence>
<name>A0A086JQK8_TOXGO</name>
<protein>
    <submittedName>
        <fullName evidence="11">Coatomer epsilon subunit protein</fullName>
    </submittedName>
</protein>
<keyword evidence="4" id="KW-0813">Transport</keyword>
<dbReference type="VEuPathDB" id="ToxoDB:TGP89_244390"/>
<evidence type="ECO:0000256" key="8">
    <source>
        <dbReference type="ARBA" id="ARBA00023034"/>
    </source>
</evidence>
<dbReference type="InterPro" id="IPR006822">
    <property type="entry name" value="Coatomer_esu"/>
</dbReference>
<dbReference type="GO" id="GO:0006888">
    <property type="term" value="P:endoplasmic reticulum to Golgi vesicle-mediated transport"/>
    <property type="evidence" value="ECO:0007669"/>
    <property type="project" value="TreeGrafter"/>
</dbReference>
<evidence type="ECO:0000256" key="5">
    <source>
        <dbReference type="ARBA" id="ARBA00022490"/>
    </source>
</evidence>
<dbReference type="Proteomes" id="UP000028828">
    <property type="component" value="Unassembled WGS sequence"/>
</dbReference>
<dbReference type="GO" id="GO:0000139">
    <property type="term" value="C:Golgi membrane"/>
    <property type="evidence" value="ECO:0007669"/>
    <property type="project" value="UniProtKB-SubCell"/>
</dbReference>
<evidence type="ECO:0000313" key="11">
    <source>
        <dbReference type="EMBL" id="KFG34426.1"/>
    </source>
</evidence>
<dbReference type="Gene3D" id="1.25.40.10">
    <property type="entry name" value="Tetratricopeptide repeat domain"/>
    <property type="match status" value="1"/>
</dbReference>
<evidence type="ECO:0000256" key="1">
    <source>
        <dbReference type="ARBA" id="ARBA00004255"/>
    </source>
</evidence>
<evidence type="ECO:0000256" key="7">
    <source>
        <dbReference type="ARBA" id="ARBA00022927"/>
    </source>
</evidence>
<keyword evidence="6" id="KW-0931">ER-Golgi transport</keyword>
<dbReference type="Pfam" id="PF04733">
    <property type="entry name" value="Coatomer_E"/>
    <property type="match status" value="1"/>
</dbReference>
<dbReference type="GO" id="GO:0006890">
    <property type="term" value="P:retrograde vesicle-mediated transport, Golgi to endoplasmic reticulum"/>
    <property type="evidence" value="ECO:0007669"/>
    <property type="project" value="InterPro"/>
</dbReference>
<accession>A0A086JQK8</accession>
<sequence>MEEDELSQCRALYYVGFYDMCIARCGVTHVTGTLAQQEKEGMLYACRLMQNRQTQGKVDPSEVQAMSASPNPFLRSLAVYIQFLDTASPQEQLTLYHQLRALMQEQGNTFSVFFAASAAAALGNFSDALQFASQLQFLEMRVLKLQILLLMNRGDLAEEEARQVAAQNDDAPLSKLATALVDTLGGSPQEAYLSLGDIEMLCQTPGLPCVSPLLLNGKAAANIQRREWNTALEDALKAFQQAPQDCDTLVNLICCCRNMKKHQEADFYVERLSAVAPSHPMVVKMRELHAAFANAGVPQNSSPSAAVSF</sequence>
<keyword evidence="9" id="KW-0472">Membrane</keyword>
<comment type="subcellular location">
    <subcellularLocation>
        <location evidence="2">Cytoplasmic vesicle</location>
        <location evidence="2">COPI-coated vesicle membrane</location>
        <topology evidence="2">Peripheral membrane protein</topology>
        <orientation evidence="2">Cytoplasmic side</orientation>
    </subcellularLocation>
    <subcellularLocation>
        <location evidence="1">Golgi apparatus membrane</location>
        <topology evidence="1">Peripheral membrane protein</topology>
        <orientation evidence="1">Cytoplasmic side</orientation>
    </subcellularLocation>
</comment>
<keyword evidence="10" id="KW-0968">Cytoplasmic vesicle</keyword>
<dbReference type="GO" id="GO:0005198">
    <property type="term" value="F:structural molecule activity"/>
    <property type="evidence" value="ECO:0007669"/>
    <property type="project" value="InterPro"/>
</dbReference>